<evidence type="ECO:0000313" key="2">
    <source>
        <dbReference type="EMBL" id="GAU51322.1"/>
    </source>
</evidence>
<sequence length="81" mass="8616">MEQQRSSSGATLSPRSPSSSQPFLSVSVSDPVKLGNGVQAYISYRVITKLGILIAVALALISVTEDVGICNYSTGRENRSR</sequence>
<proteinExistence type="predicted"/>
<organism evidence="2 3">
    <name type="scientific">Trifolium subterraneum</name>
    <name type="common">Subterranean clover</name>
    <dbReference type="NCBI Taxonomy" id="3900"/>
    <lineage>
        <taxon>Eukaryota</taxon>
        <taxon>Viridiplantae</taxon>
        <taxon>Streptophyta</taxon>
        <taxon>Embryophyta</taxon>
        <taxon>Tracheophyta</taxon>
        <taxon>Spermatophyta</taxon>
        <taxon>Magnoliopsida</taxon>
        <taxon>eudicotyledons</taxon>
        <taxon>Gunneridae</taxon>
        <taxon>Pentapetalae</taxon>
        <taxon>rosids</taxon>
        <taxon>fabids</taxon>
        <taxon>Fabales</taxon>
        <taxon>Fabaceae</taxon>
        <taxon>Papilionoideae</taxon>
        <taxon>50 kb inversion clade</taxon>
        <taxon>NPAAA clade</taxon>
        <taxon>Hologalegina</taxon>
        <taxon>IRL clade</taxon>
        <taxon>Trifolieae</taxon>
        <taxon>Trifolium</taxon>
    </lineage>
</organism>
<dbReference type="PANTHER" id="PTHR10555:SF170">
    <property type="entry name" value="FI18122P1"/>
    <property type="match status" value="1"/>
</dbReference>
<gene>
    <name evidence="2" type="ORF">TSUD_25420</name>
</gene>
<dbReference type="PANTHER" id="PTHR10555">
    <property type="entry name" value="SORTING NEXIN"/>
    <property type="match status" value="1"/>
</dbReference>
<dbReference type="AlphaFoldDB" id="A0A2Z6PKI8"/>
<dbReference type="Proteomes" id="UP000242715">
    <property type="component" value="Unassembled WGS sequence"/>
</dbReference>
<reference evidence="3" key="1">
    <citation type="journal article" date="2017" name="Front. Plant Sci.">
        <title>Climate Clever Clovers: New Paradigm to Reduce the Environmental Footprint of Ruminants by Breeding Low Methanogenic Forages Utilizing Haplotype Variation.</title>
        <authorList>
            <person name="Kaur P."/>
            <person name="Appels R."/>
            <person name="Bayer P.E."/>
            <person name="Keeble-Gagnere G."/>
            <person name="Wang J."/>
            <person name="Hirakawa H."/>
            <person name="Shirasawa K."/>
            <person name="Vercoe P."/>
            <person name="Stefanova K."/>
            <person name="Durmic Z."/>
            <person name="Nichols P."/>
            <person name="Revell C."/>
            <person name="Isobe S.N."/>
            <person name="Edwards D."/>
            <person name="Erskine W."/>
        </authorList>
    </citation>
    <scope>NUCLEOTIDE SEQUENCE [LARGE SCALE GENOMIC DNA]</scope>
    <source>
        <strain evidence="3">cv. Daliak</strain>
    </source>
</reference>
<evidence type="ECO:0000313" key="3">
    <source>
        <dbReference type="Proteomes" id="UP000242715"/>
    </source>
</evidence>
<accession>A0A2Z6PKI8</accession>
<evidence type="ECO:0000256" key="1">
    <source>
        <dbReference type="SAM" id="MobiDB-lite"/>
    </source>
</evidence>
<feature type="region of interest" description="Disordered" evidence="1">
    <location>
        <begin position="1"/>
        <end position="25"/>
    </location>
</feature>
<name>A0A2Z6PKI8_TRISU</name>
<dbReference type="GO" id="GO:0035091">
    <property type="term" value="F:phosphatidylinositol binding"/>
    <property type="evidence" value="ECO:0007669"/>
    <property type="project" value="TreeGrafter"/>
</dbReference>
<dbReference type="EMBL" id="DF975074">
    <property type="protein sequence ID" value="GAU51322.1"/>
    <property type="molecule type" value="Genomic_DNA"/>
</dbReference>
<keyword evidence="3" id="KW-1185">Reference proteome</keyword>
<dbReference type="GO" id="GO:0005768">
    <property type="term" value="C:endosome"/>
    <property type="evidence" value="ECO:0007669"/>
    <property type="project" value="TreeGrafter"/>
</dbReference>
<protein>
    <submittedName>
        <fullName evidence="2">Uncharacterized protein</fullName>
    </submittedName>
</protein>